<organism evidence="1 2">
    <name type="scientific">Kickxella alabastrina</name>
    <dbReference type="NCBI Taxonomy" id="61397"/>
    <lineage>
        <taxon>Eukaryota</taxon>
        <taxon>Fungi</taxon>
        <taxon>Fungi incertae sedis</taxon>
        <taxon>Zoopagomycota</taxon>
        <taxon>Kickxellomycotina</taxon>
        <taxon>Kickxellomycetes</taxon>
        <taxon>Kickxellales</taxon>
        <taxon>Kickxellaceae</taxon>
        <taxon>Kickxella</taxon>
    </lineage>
</organism>
<gene>
    <name evidence="1" type="ORF">LPJ66_005652</name>
</gene>
<sequence>MISGPDTAAHLHQQQQQQQQFRSATAAQINNIHPGFDNEQKKESDSMMPLGTTATTHTTATTLTTQTTHSREISSPLTPLEERVFQRAAHSTIKPSYNVFDDDEVLKICDDQDMTASLVPQGSGQQQQQPAAVMSPHGWRLDGNSGSNIGNGNGVGVGDAGSGSNGGGGGIGNRIALRSRRLARMVASRRRGSAEGAQLLGARLAPTGGATPEDGRRRQQRRRKRRQYRREAHADPALASVESGSFGLAEYSGGGSTSTILPLRSLPAFAPRPHGNSRWRWRRGWGRPQWLQLRAPRQRSKSSVAPSPAPRMHAFPVGGDEPKPGDAPTAAGRSVGSRVWGALRAFAMPGGYNRFGTRDNGAYTESVGFLLAFALASVAFIMWGVLAPKALCSTAQTFTAGDVAARKFVAANGVVADFTLSRTSFGSAMHGYSGYDVSAVFPLLGQLAPAVRPTLPGRTTALLDRCVAGDNAQRFVERWRAESALFAGVDDDFPAQCPFPQSPQTSGAACLVGAWPQFTASKVGVVKVNASEVRDRHASAATSWVILDDSVYDVSMYLAYASDAIIRNGSADATRTPRSETMFLPESLTALFIDRPGQDISAAFYGLQHVDAALYKQCMDALFLRGTVLDTQSPFACANTNIVAWVTFGLYFLLLLVRFVVAEAYAAIRARRAVISGSSGGGGGAGSGDDSSSANGHLPAALGDEEQAAGVSSCLVVVPCFDEPIETLTRTLQGIARSTHADAQTLLWVINDGDAAVLGSILRILSHGGGASDPKFYGASNSAGAGEGLGAARVYSGFYECGRHRIAYVVAAKEAYQGRVDSLMMVLNLFRSLREQQGQGQGRQQQEQNTAKTIFLEEELEAQMTQLGHAPGDLAHCLLLDASIMLDPLAITQLVAHMHRKPATIALSGALYPVGRPASLPQLLHFVSFYLRHFVSPICESLSGTTCPTDQLFTMYRVRLADGEPCLGDDQLVASMDTLMKPSVRCRHRTWPANDCLLVPRLVRRFPQCRWAFESNGRAEIEVTPARMAAFDPYERQLFRSRLVTLFDIQRGRMRKRVWPIMFAHLLFPFMAPAATCMLYLEIVISVFGDSPAIVVSEITGAFLAATVLLLLVSRKAHLAVYFLVYSALAVPFYHVWIPVTAFLSMNRVWYSPEHLDAQRRAAEANFLPPANYEAIKSNYLRRFSEAREKSNPMQDLSSDSEPEDTFPPLPQLSAQPSLFAPLSLLPYNGNGSGGGLGLHMTDSLFASPGSLPSFDLRSVVVNSALLAQAHAVLRHILGDLGRVVELESNDFYLVCERALAVLIPAYPASSVAELAVAVNRAIEDILANKVLKSPVTTTPPSAAAAPVAAVVPKFSIAQGSSAGYLRGGRPVSVIMEEESDEEH</sequence>
<comment type="caution">
    <text evidence="1">The sequence shown here is derived from an EMBL/GenBank/DDBJ whole genome shotgun (WGS) entry which is preliminary data.</text>
</comment>
<evidence type="ECO:0000313" key="2">
    <source>
        <dbReference type="Proteomes" id="UP001150581"/>
    </source>
</evidence>
<protein>
    <submittedName>
        <fullName evidence="1">Uncharacterized protein</fullName>
    </submittedName>
</protein>
<evidence type="ECO:0000313" key="1">
    <source>
        <dbReference type="EMBL" id="KAJ1893607.1"/>
    </source>
</evidence>
<dbReference type="EMBL" id="JANBPG010000811">
    <property type="protein sequence ID" value="KAJ1893607.1"/>
    <property type="molecule type" value="Genomic_DNA"/>
</dbReference>
<name>A0ACC1IFB2_9FUNG</name>
<reference evidence="1" key="1">
    <citation type="submission" date="2022-07" db="EMBL/GenBank/DDBJ databases">
        <title>Phylogenomic reconstructions and comparative analyses of Kickxellomycotina fungi.</title>
        <authorList>
            <person name="Reynolds N.K."/>
            <person name="Stajich J.E."/>
            <person name="Barry K."/>
            <person name="Grigoriev I.V."/>
            <person name="Crous P."/>
            <person name="Smith M.E."/>
        </authorList>
    </citation>
    <scope>NUCLEOTIDE SEQUENCE</scope>
    <source>
        <strain evidence="1">Benny 63K</strain>
    </source>
</reference>
<dbReference type="Proteomes" id="UP001150581">
    <property type="component" value="Unassembled WGS sequence"/>
</dbReference>
<accession>A0ACC1IFB2</accession>
<proteinExistence type="predicted"/>
<keyword evidence="2" id="KW-1185">Reference proteome</keyword>